<reference evidence="19 20" key="1">
    <citation type="journal article" date="2016" name="Biochim. Biophys. Acta">
        <title>Photochemical characterization of actinorhodopsin and its functional existence in the natural host.</title>
        <authorList>
            <person name="Nakamura S."/>
            <person name="Kikukawa T."/>
            <person name="Tamogami J."/>
            <person name="Kamiya M."/>
            <person name="Aizawa T."/>
            <person name="Hahn M.W."/>
            <person name="Ihara K."/>
            <person name="Kamo N."/>
            <person name="Demura M."/>
        </authorList>
    </citation>
    <scope>NUCLEOTIDE SEQUENCE [LARGE SCALE GENOMIC DNA]</scope>
    <source>
        <strain evidence="19 20">MWH-Dar1</strain>
    </source>
</reference>
<dbReference type="GO" id="GO:0005737">
    <property type="term" value="C:cytoplasm"/>
    <property type="evidence" value="ECO:0007669"/>
    <property type="project" value="UniProtKB-SubCell"/>
</dbReference>
<keyword evidence="8 17" id="KW-0460">Magnesium</keyword>
<feature type="active site" description="Proton acceptor" evidence="17">
    <location>
        <position position="369"/>
    </location>
</feature>
<evidence type="ECO:0000256" key="2">
    <source>
        <dbReference type="ARBA" id="ARBA00007947"/>
    </source>
</evidence>
<feature type="binding site" evidence="17">
    <location>
        <position position="146"/>
    </location>
    <ligand>
        <name>UDP-N-acetyl-alpha-D-glucosamine</name>
        <dbReference type="ChEBI" id="CHEBI:57705"/>
    </ligand>
</feature>
<feature type="binding site" evidence="17">
    <location>
        <begin position="11"/>
        <end position="14"/>
    </location>
    <ligand>
        <name>UDP-N-acetyl-alpha-D-glucosamine</name>
        <dbReference type="ChEBI" id="CHEBI:57705"/>
    </ligand>
</feature>
<feature type="domain" description="MobA-like NTP transferase" evidence="18">
    <location>
        <begin position="8"/>
        <end position="138"/>
    </location>
</feature>
<keyword evidence="6 17" id="KW-0479">Metal-binding</keyword>
<keyword evidence="3 17" id="KW-0963">Cytoplasm</keyword>
<evidence type="ECO:0000256" key="11">
    <source>
        <dbReference type="ARBA" id="ARBA00023268"/>
    </source>
</evidence>
<dbReference type="InterPro" id="IPR038009">
    <property type="entry name" value="GlmU_C_LbH"/>
</dbReference>
<dbReference type="CDD" id="cd02540">
    <property type="entry name" value="GT2_GlmU_N_bac"/>
    <property type="match status" value="1"/>
</dbReference>
<comment type="subcellular location">
    <subcellularLocation>
        <location evidence="17">Cytoplasm</location>
    </subcellularLocation>
</comment>
<comment type="similarity">
    <text evidence="1 17">In the C-terminal section; belongs to the transferase hexapeptide repeat family.</text>
</comment>
<gene>
    <name evidence="17 19" type="primary">glmU</name>
    <name evidence="19" type="ORF">A4Z71_01820</name>
</gene>
<feature type="region of interest" description="Linker" evidence="17">
    <location>
        <begin position="237"/>
        <end position="257"/>
    </location>
</feature>
<evidence type="ECO:0000256" key="8">
    <source>
        <dbReference type="ARBA" id="ARBA00022842"/>
    </source>
</evidence>
<protein>
    <recommendedName>
        <fullName evidence="17">Bifunctional protein GlmU</fullName>
    </recommendedName>
    <domain>
        <recommendedName>
            <fullName evidence="17">UDP-N-acetylglucosamine pyrophosphorylase</fullName>
            <ecNumber evidence="17">2.7.7.23</ecNumber>
        </recommendedName>
        <alternativeName>
            <fullName evidence="17">N-acetylglucosamine-1-phosphate uridyltransferase</fullName>
        </alternativeName>
    </domain>
    <domain>
        <recommendedName>
            <fullName evidence="17">Glucosamine-1-phosphate N-acetyltransferase</fullName>
            <ecNumber evidence="17">2.3.1.157</ecNumber>
        </recommendedName>
    </domain>
</protein>
<dbReference type="RefSeq" id="WP_070954275.1">
    <property type="nucleotide sequence ID" value="NZ_CP015208.1"/>
</dbReference>
<comment type="function">
    <text evidence="16 17">Catalyzes the last two sequential reactions in the de novo biosynthetic pathway for UDP-N-acetylglucosamine (UDP-GlcNAc). The C-terminal domain catalyzes the transfer of acetyl group from acetyl coenzyme A to glucosamine-1-phosphate (GlcN-1-P) to produce N-acetylglucosamine-1-phosphate (GlcNAc-1-P), which is converted into UDP-GlcNAc by the transfer of uridine 5-monophosphate (from uridine 5-triphosphate), a reaction catalyzed by the N-terminal domain.</text>
</comment>
<evidence type="ECO:0000256" key="13">
    <source>
        <dbReference type="ARBA" id="ARBA00023316"/>
    </source>
</evidence>
<accession>A0A1D9DY71</accession>
<feature type="binding site" evidence="17">
    <location>
        <position position="339"/>
    </location>
    <ligand>
        <name>UDP-N-acetyl-alpha-D-glucosamine</name>
        <dbReference type="ChEBI" id="CHEBI:57705"/>
    </ligand>
</feature>
<dbReference type="SUPFAM" id="SSF53448">
    <property type="entry name" value="Nucleotide-diphospho-sugar transferases"/>
    <property type="match status" value="1"/>
</dbReference>
<feature type="binding site" evidence="17">
    <location>
        <position position="372"/>
    </location>
    <ligand>
        <name>UDP-N-acetyl-alpha-D-glucosamine</name>
        <dbReference type="ChEBI" id="CHEBI:57705"/>
    </ligand>
</feature>
<evidence type="ECO:0000256" key="1">
    <source>
        <dbReference type="ARBA" id="ARBA00007707"/>
    </source>
</evidence>
<dbReference type="Pfam" id="PF12804">
    <property type="entry name" value="NTP_transf_3"/>
    <property type="match status" value="1"/>
</dbReference>
<dbReference type="Proteomes" id="UP000243784">
    <property type="component" value="Chromosome"/>
</dbReference>
<dbReference type="InterPro" id="IPR011004">
    <property type="entry name" value="Trimer_LpxA-like_sf"/>
</dbReference>
<comment type="caution">
    <text evidence="17">Lacks conserved residue(s) required for the propagation of feature annotation.</text>
</comment>
<name>A0A1D9DY71_9MICO</name>
<keyword evidence="12 17" id="KW-0012">Acyltransferase</keyword>
<keyword evidence="20" id="KW-1185">Reference proteome</keyword>
<dbReference type="CDD" id="cd03353">
    <property type="entry name" value="LbH_GlmU_C"/>
    <property type="match status" value="1"/>
</dbReference>
<evidence type="ECO:0000259" key="18">
    <source>
        <dbReference type="Pfam" id="PF12804"/>
    </source>
</evidence>
<dbReference type="GO" id="GO:0019134">
    <property type="term" value="F:glucosamine-1-phosphate N-acetyltransferase activity"/>
    <property type="evidence" value="ECO:0007669"/>
    <property type="project" value="UniProtKB-UniRule"/>
</dbReference>
<feature type="binding site" evidence="17">
    <location>
        <position position="176"/>
    </location>
    <ligand>
        <name>UDP-N-acetyl-alpha-D-glucosamine</name>
        <dbReference type="ChEBI" id="CHEBI:57705"/>
    </ligand>
</feature>
<dbReference type="GO" id="GO:0016020">
    <property type="term" value="C:membrane"/>
    <property type="evidence" value="ECO:0007669"/>
    <property type="project" value="GOC"/>
</dbReference>
<dbReference type="GO" id="GO:0009245">
    <property type="term" value="P:lipid A biosynthetic process"/>
    <property type="evidence" value="ECO:0007669"/>
    <property type="project" value="UniProtKB-UniRule"/>
</dbReference>
<keyword evidence="4 17" id="KW-0808">Transferase</keyword>
<feature type="binding site" evidence="17">
    <location>
        <position position="234"/>
    </location>
    <ligand>
        <name>UDP-N-acetyl-alpha-D-glucosamine</name>
        <dbReference type="ChEBI" id="CHEBI:57705"/>
    </ligand>
</feature>
<dbReference type="GO" id="GO:0003977">
    <property type="term" value="F:UDP-N-acetylglucosamine diphosphorylase activity"/>
    <property type="evidence" value="ECO:0007669"/>
    <property type="project" value="UniProtKB-UniRule"/>
</dbReference>
<evidence type="ECO:0000256" key="7">
    <source>
        <dbReference type="ARBA" id="ARBA00022737"/>
    </source>
</evidence>
<feature type="binding site" evidence="17">
    <location>
        <position position="25"/>
    </location>
    <ligand>
        <name>UDP-N-acetyl-alpha-D-glucosamine</name>
        <dbReference type="ChEBI" id="CHEBI:57705"/>
    </ligand>
</feature>
<dbReference type="InterPro" id="IPR025877">
    <property type="entry name" value="MobA-like_NTP_Trfase"/>
</dbReference>
<keyword evidence="13 17" id="KW-0961">Cell wall biogenesis/degradation</keyword>
<feature type="binding site" evidence="17">
    <location>
        <position position="357"/>
    </location>
    <ligand>
        <name>UDP-N-acetyl-alpha-D-glucosamine</name>
        <dbReference type="ChEBI" id="CHEBI:57705"/>
    </ligand>
</feature>
<evidence type="ECO:0000256" key="5">
    <source>
        <dbReference type="ARBA" id="ARBA00022695"/>
    </source>
</evidence>
<evidence type="ECO:0000256" key="9">
    <source>
        <dbReference type="ARBA" id="ARBA00022960"/>
    </source>
</evidence>
<feature type="region of interest" description="Pyrophosphorylase" evidence="17">
    <location>
        <begin position="1"/>
        <end position="236"/>
    </location>
</feature>
<dbReference type="GO" id="GO:0071555">
    <property type="term" value="P:cell wall organization"/>
    <property type="evidence" value="ECO:0007669"/>
    <property type="project" value="UniProtKB-KW"/>
</dbReference>
<feature type="binding site" evidence="17">
    <location>
        <position position="386"/>
    </location>
    <ligand>
        <name>acetyl-CoA</name>
        <dbReference type="ChEBI" id="CHEBI:57288"/>
    </ligand>
</feature>
<evidence type="ECO:0000313" key="19">
    <source>
        <dbReference type="EMBL" id="AOY55764.1"/>
    </source>
</evidence>
<dbReference type="GO" id="GO:0008360">
    <property type="term" value="P:regulation of cell shape"/>
    <property type="evidence" value="ECO:0007669"/>
    <property type="project" value="UniProtKB-KW"/>
</dbReference>
<dbReference type="PANTHER" id="PTHR43584">
    <property type="entry name" value="NUCLEOTIDYL TRANSFERASE"/>
    <property type="match status" value="1"/>
</dbReference>
<feature type="binding site" evidence="17">
    <location>
        <begin position="83"/>
        <end position="84"/>
    </location>
    <ligand>
        <name>UDP-N-acetyl-alpha-D-glucosamine</name>
        <dbReference type="ChEBI" id="CHEBI:57705"/>
    </ligand>
</feature>
<evidence type="ECO:0000256" key="4">
    <source>
        <dbReference type="ARBA" id="ARBA00022679"/>
    </source>
</evidence>
<sequence>MSEQHLAVVVLAAGEGTRMRSSKPKVMHELAGLPLLGHALATASSLDAAFVVPVVRYQKELISDYIKAFYPNALIAEQDEIPGTGRAVECALASLPADFNGAVIVTSGDVPLLDVATLESLLEAHLNGGYSATVLTAVVEDPTGYGRVMRSNDGKFIEIVEHRDADAKQLEINEVNAGVYVFDAAALREALGKVGSHNAQGEKYLTDAAAEILRAKKKVQALAVSDNWLVAGINDRVQLSEVAAELNYRICEAWQLAGVTILDPSSTFIDVTVQLGEDVTLLPGTHLKGLTKVAQGATVGPEVFMVDSAVGESATVVKSHVTGSIIDANASVGPFAFLRAGTELGEGGKIGTFVETKNAKIGPGSKVPHLSYVGDAEIGEQSNIGAGTIFANYDGVNKHRSKIGSHVRSGSHNVFVAPVTIGDGAYTAAGTVVRKDVSPGDLAMNVAPQRNIADWVIAKRAGSKAAEAAQKANN</sequence>
<proteinExistence type="inferred from homology"/>
<comment type="cofactor">
    <cofactor evidence="17">
        <name>Mg(2+)</name>
        <dbReference type="ChEBI" id="CHEBI:18420"/>
    </cofactor>
    <text evidence="17">Binds 1 Mg(2+) ion per subunit.</text>
</comment>
<comment type="catalytic activity">
    <reaction evidence="15 17">
        <text>N-acetyl-alpha-D-glucosamine 1-phosphate + UTP + H(+) = UDP-N-acetyl-alpha-D-glucosamine + diphosphate</text>
        <dbReference type="Rhea" id="RHEA:13509"/>
        <dbReference type="ChEBI" id="CHEBI:15378"/>
        <dbReference type="ChEBI" id="CHEBI:33019"/>
        <dbReference type="ChEBI" id="CHEBI:46398"/>
        <dbReference type="ChEBI" id="CHEBI:57705"/>
        <dbReference type="ChEBI" id="CHEBI:57776"/>
        <dbReference type="EC" id="2.7.7.23"/>
    </reaction>
</comment>
<comment type="pathway">
    <text evidence="17">Nucleotide-sugar biosynthesis; UDP-N-acetyl-alpha-D-glucosamine biosynthesis; N-acetyl-alpha-D-glucosamine 1-phosphate from alpha-D-glucosamine 6-phosphate (route II): step 2/2.</text>
</comment>
<dbReference type="EC" id="2.7.7.23" evidence="17"/>
<dbReference type="UniPathway" id="UPA00113">
    <property type="reaction ID" value="UER00532"/>
</dbReference>
<feature type="binding site" evidence="17">
    <location>
        <position position="78"/>
    </location>
    <ligand>
        <name>UDP-N-acetyl-alpha-D-glucosamine</name>
        <dbReference type="ChEBI" id="CHEBI:57705"/>
    </ligand>
</feature>
<feature type="binding site" evidence="17">
    <location>
        <position position="383"/>
    </location>
    <ligand>
        <name>UDP-N-acetyl-alpha-D-glucosamine</name>
        <dbReference type="ChEBI" id="CHEBI:57705"/>
    </ligand>
</feature>
<feature type="binding site" evidence="17">
    <location>
        <position position="429"/>
    </location>
    <ligand>
        <name>acetyl-CoA</name>
        <dbReference type="ChEBI" id="CHEBI:57288"/>
    </ligand>
</feature>
<dbReference type="InterPro" id="IPR029044">
    <property type="entry name" value="Nucleotide-diphossugar_trans"/>
</dbReference>
<feature type="binding site" evidence="17">
    <location>
        <begin position="107"/>
        <end position="109"/>
    </location>
    <ligand>
        <name>UDP-N-acetyl-alpha-D-glucosamine</name>
        <dbReference type="ChEBI" id="CHEBI:57705"/>
    </ligand>
</feature>
<comment type="catalytic activity">
    <reaction evidence="14 17">
        <text>alpha-D-glucosamine 1-phosphate + acetyl-CoA = N-acetyl-alpha-D-glucosamine 1-phosphate + CoA + H(+)</text>
        <dbReference type="Rhea" id="RHEA:13725"/>
        <dbReference type="ChEBI" id="CHEBI:15378"/>
        <dbReference type="ChEBI" id="CHEBI:57287"/>
        <dbReference type="ChEBI" id="CHEBI:57288"/>
        <dbReference type="ChEBI" id="CHEBI:57776"/>
        <dbReference type="ChEBI" id="CHEBI:58516"/>
        <dbReference type="EC" id="2.3.1.157"/>
    </reaction>
</comment>
<keyword evidence="11 17" id="KW-0511">Multifunctional enzyme</keyword>
<dbReference type="NCBIfam" id="TIGR01173">
    <property type="entry name" value="glmU"/>
    <property type="match status" value="1"/>
</dbReference>
<feature type="binding site" evidence="17">
    <location>
        <begin position="392"/>
        <end position="393"/>
    </location>
    <ligand>
        <name>acetyl-CoA</name>
        <dbReference type="ChEBI" id="CHEBI:57288"/>
    </ligand>
</feature>
<dbReference type="EC" id="2.3.1.157" evidence="17"/>
<evidence type="ECO:0000313" key="20">
    <source>
        <dbReference type="Proteomes" id="UP000243784"/>
    </source>
</evidence>
<feature type="binding site" evidence="17">
    <location>
        <position position="234"/>
    </location>
    <ligand>
        <name>Mg(2+)</name>
        <dbReference type="ChEBI" id="CHEBI:18420"/>
    </ligand>
</feature>
<dbReference type="KEGG" id="rpla:A4Z71_01820"/>
<feature type="binding site" evidence="17">
    <location>
        <position position="411"/>
    </location>
    <ligand>
        <name>acetyl-CoA</name>
        <dbReference type="ChEBI" id="CHEBI:57288"/>
    </ligand>
</feature>
<keyword evidence="9 17" id="KW-0133">Cell shape</keyword>
<dbReference type="HAMAP" id="MF_01631">
    <property type="entry name" value="GlmU"/>
    <property type="match status" value="1"/>
</dbReference>
<dbReference type="NCBIfam" id="NF010932">
    <property type="entry name" value="PRK14352.1"/>
    <property type="match status" value="1"/>
</dbReference>
<evidence type="ECO:0000256" key="6">
    <source>
        <dbReference type="ARBA" id="ARBA00022723"/>
    </source>
</evidence>
<evidence type="ECO:0000256" key="3">
    <source>
        <dbReference type="ARBA" id="ARBA00022490"/>
    </source>
</evidence>
<evidence type="ECO:0000256" key="17">
    <source>
        <dbReference type="HAMAP-Rule" id="MF_01631"/>
    </source>
</evidence>
<dbReference type="GO" id="GO:0000287">
    <property type="term" value="F:magnesium ion binding"/>
    <property type="evidence" value="ECO:0007669"/>
    <property type="project" value="UniProtKB-UniRule"/>
</dbReference>
<keyword evidence="5 17" id="KW-0548">Nucleotidyltransferase</keyword>
<dbReference type="PANTHER" id="PTHR43584:SF3">
    <property type="entry name" value="BIFUNCTIONAL PROTEIN GLMU"/>
    <property type="match status" value="1"/>
</dbReference>
<dbReference type="UniPathway" id="UPA00973"/>
<dbReference type="GO" id="GO:0006048">
    <property type="term" value="P:UDP-N-acetylglucosamine biosynthetic process"/>
    <property type="evidence" value="ECO:0007669"/>
    <property type="project" value="UniProtKB-UniPathway"/>
</dbReference>
<dbReference type="EMBL" id="CP015208">
    <property type="protein sequence ID" value="AOY55764.1"/>
    <property type="molecule type" value="Genomic_DNA"/>
</dbReference>
<dbReference type="STRING" id="535712.A4Z71_01820"/>
<comment type="pathway">
    <text evidence="17">Bacterial outer membrane biogenesis; LPS lipid A biosynthesis.</text>
</comment>
<evidence type="ECO:0000256" key="14">
    <source>
        <dbReference type="ARBA" id="ARBA00048247"/>
    </source>
</evidence>
<dbReference type="InterPro" id="IPR050065">
    <property type="entry name" value="GlmU-like"/>
</dbReference>
<dbReference type="InterPro" id="IPR005882">
    <property type="entry name" value="Bifunctional_GlmU"/>
</dbReference>
<dbReference type="AlphaFoldDB" id="A0A1D9DY71"/>
<comment type="similarity">
    <text evidence="2 17">In the N-terminal section; belongs to the N-acetylglucosamine-1-phosphate uridyltransferase family.</text>
</comment>
<feature type="binding site" evidence="17">
    <location>
        <position position="109"/>
    </location>
    <ligand>
        <name>Mg(2+)</name>
        <dbReference type="ChEBI" id="CHEBI:18420"/>
    </ligand>
</feature>
<organism evidence="19 20">
    <name type="scientific">Candidatus Rhodoluna planktonica</name>
    <dbReference type="NCBI Taxonomy" id="535712"/>
    <lineage>
        <taxon>Bacteria</taxon>
        <taxon>Bacillati</taxon>
        <taxon>Actinomycetota</taxon>
        <taxon>Actinomycetes</taxon>
        <taxon>Micrococcales</taxon>
        <taxon>Microbacteriaceae</taxon>
        <taxon>Luna cluster</taxon>
        <taxon>Luna-1 subcluster</taxon>
        <taxon>Rhodoluna</taxon>
    </lineage>
</organism>
<dbReference type="GO" id="GO:0009252">
    <property type="term" value="P:peptidoglycan biosynthetic process"/>
    <property type="evidence" value="ECO:0007669"/>
    <property type="project" value="UniProtKB-UniRule"/>
</dbReference>
<dbReference type="OrthoDB" id="9775031at2"/>
<comment type="pathway">
    <text evidence="17">Nucleotide-sugar biosynthesis; UDP-N-acetyl-alpha-D-glucosamine biosynthesis; UDP-N-acetyl-alpha-D-glucosamine from N-acetyl-alpha-D-glucosamine 1-phosphate: step 1/1.</text>
</comment>
<dbReference type="Gene3D" id="2.160.10.10">
    <property type="entry name" value="Hexapeptide repeat proteins"/>
    <property type="match status" value="1"/>
</dbReference>
<evidence type="ECO:0000256" key="10">
    <source>
        <dbReference type="ARBA" id="ARBA00022984"/>
    </source>
</evidence>
<keyword evidence="10 17" id="KW-0573">Peptidoglycan synthesis</keyword>
<evidence type="ECO:0000256" key="16">
    <source>
        <dbReference type="ARBA" id="ARBA00049628"/>
    </source>
</evidence>
<dbReference type="GO" id="GO:0000902">
    <property type="term" value="P:cell morphogenesis"/>
    <property type="evidence" value="ECO:0007669"/>
    <property type="project" value="UniProtKB-UniRule"/>
</dbReference>
<comment type="subunit">
    <text evidence="17">Homotrimer.</text>
</comment>
<feature type="region of interest" description="N-acetyltransferase" evidence="17">
    <location>
        <begin position="258"/>
        <end position="474"/>
    </location>
</feature>
<evidence type="ECO:0000256" key="12">
    <source>
        <dbReference type="ARBA" id="ARBA00023315"/>
    </source>
</evidence>
<feature type="binding site" evidence="17">
    <location>
        <position position="161"/>
    </location>
    <ligand>
        <name>UDP-N-acetyl-alpha-D-glucosamine</name>
        <dbReference type="ChEBI" id="CHEBI:57705"/>
    </ligand>
</feature>
<keyword evidence="7 17" id="KW-0677">Repeat</keyword>
<dbReference type="SUPFAM" id="SSF51161">
    <property type="entry name" value="Trimeric LpxA-like enzymes"/>
    <property type="match status" value="1"/>
</dbReference>
<dbReference type="Gene3D" id="3.90.550.10">
    <property type="entry name" value="Spore Coat Polysaccharide Biosynthesis Protein SpsA, Chain A"/>
    <property type="match status" value="1"/>
</dbReference>
<evidence type="ECO:0000256" key="15">
    <source>
        <dbReference type="ARBA" id="ARBA00048493"/>
    </source>
</evidence>